<dbReference type="SUPFAM" id="SSF53098">
    <property type="entry name" value="Ribonuclease H-like"/>
    <property type="match status" value="1"/>
</dbReference>
<keyword evidence="4" id="KW-0548">Nucleotidyltransferase</keyword>
<evidence type="ECO:0000256" key="3">
    <source>
        <dbReference type="ARBA" id="ARBA00022679"/>
    </source>
</evidence>
<evidence type="ECO:0000256" key="4">
    <source>
        <dbReference type="ARBA" id="ARBA00022695"/>
    </source>
</evidence>
<dbReference type="GO" id="GO:0003887">
    <property type="term" value="F:DNA-directed DNA polymerase activity"/>
    <property type="evidence" value="ECO:0007669"/>
    <property type="project" value="UniProtKB-KW"/>
</dbReference>
<name>X1QHC2_9ZZZZ</name>
<dbReference type="GO" id="GO:0000166">
    <property type="term" value="F:nucleotide binding"/>
    <property type="evidence" value="ECO:0007669"/>
    <property type="project" value="InterPro"/>
</dbReference>
<proteinExistence type="inferred from homology"/>
<comment type="similarity">
    <text evidence="1">Belongs to the DNA polymerase type-B family.</text>
</comment>
<evidence type="ECO:0000256" key="6">
    <source>
        <dbReference type="ARBA" id="ARBA00022932"/>
    </source>
</evidence>
<evidence type="ECO:0000256" key="2">
    <source>
        <dbReference type="ARBA" id="ARBA00012417"/>
    </source>
</evidence>
<comment type="catalytic activity">
    <reaction evidence="8">
        <text>DNA(n) + a 2'-deoxyribonucleoside 5'-triphosphate = DNA(n+1) + diphosphate</text>
        <dbReference type="Rhea" id="RHEA:22508"/>
        <dbReference type="Rhea" id="RHEA-COMP:17339"/>
        <dbReference type="Rhea" id="RHEA-COMP:17340"/>
        <dbReference type="ChEBI" id="CHEBI:33019"/>
        <dbReference type="ChEBI" id="CHEBI:61560"/>
        <dbReference type="ChEBI" id="CHEBI:173112"/>
        <dbReference type="EC" id="2.7.7.7"/>
    </reaction>
</comment>
<evidence type="ECO:0000256" key="8">
    <source>
        <dbReference type="ARBA" id="ARBA00049244"/>
    </source>
</evidence>
<evidence type="ECO:0000259" key="9">
    <source>
        <dbReference type="Pfam" id="PF03175"/>
    </source>
</evidence>
<dbReference type="PRINTS" id="PR00106">
    <property type="entry name" value="DNAPOLB"/>
</dbReference>
<dbReference type="InterPro" id="IPR036397">
    <property type="entry name" value="RNaseH_sf"/>
</dbReference>
<dbReference type="PANTHER" id="PTHR33568:SF3">
    <property type="entry name" value="DNA-DIRECTED DNA POLYMERASE"/>
    <property type="match status" value="1"/>
</dbReference>
<dbReference type="Gene3D" id="3.30.420.10">
    <property type="entry name" value="Ribonuclease H-like superfamily/Ribonuclease H"/>
    <property type="match status" value="1"/>
</dbReference>
<dbReference type="GO" id="GO:0006260">
    <property type="term" value="P:DNA replication"/>
    <property type="evidence" value="ECO:0007669"/>
    <property type="project" value="UniProtKB-KW"/>
</dbReference>
<dbReference type="Gene3D" id="1.10.287.690">
    <property type="entry name" value="Helix hairpin bin"/>
    <property type="match status" value="1"/>
</dbReference>
<sequence>MSSIDRKAHALRREKTMTIPRYLMFVDTETWAIKDKDGNIQQKFRLGWVCYYSRAHGRNKENQEWFYFDNINSFWEFVFDRCEPKQRLWIIARNMVFDFTVLRGYENLRREGYKLRFFHNNGVSVIVNVRKGKHSIVFLDSMNWFPEALYKTGERIGIHKMKIDFETCTTQELKDYCRNDVLIEYENFRKFIRFLEGNNISRLCYTRASTAMAAYLLRHYHTTIYIHNNAEAIKLERDSYKGGRVECFYIGSPGYESYYALDVNSLYPYVMQNNLYPVKYIHIEKEITVKALRSYIKQYAVVARVRIKTNEPVYAVKKERTIFPIGEFETTLSTPEIKYALEHGHIKQVYNCVKYEQANIFSSYVKTFYGFRRDFALAGVAVYEQLCKYLLNSLYGKWGQKAEHWVKIGVCPNEPDREELLFTYGSNEVMRLRFMLGEVFKLKSYGECYNSFPAISSHVTAFARMYLWSLMQLAGHGNYFYCDTDSLIVNDKGMDNLTEVIDDMKLGYLKHEETTHKLIIHGLKDYERDSKTVIKGIRKNAVKISEGVYQQEQWSSFKGLLHSGDINNYTVKTVTKHLSRKYTKGIVTDSGVVKPFCLAEDHR</sequence>
<reference evidence="10" key="1">
    <citation type="journal article" date="2014" name="Front. Microbiol.">
        <title>High frequency of phylogenetically diverse reductive dehalogenase-homologous genes in deep subseafloor sedimentary metagenomes.</title>
        <authorList>
            <person name="Kawai M."/>
            <person name="Futagami T."/>
            <person name="Toyoda A."/>
            <person name="Takaki Y."/>
            <person name="Nishi S."/>
            <person name="Hori S."/>
            <person name="Arai W."/>
            <person name="Tsubouchi T."/>
            <person name="Morono Y."/>
            <person name="Uchiyama I."/>
            <person name="Ito T."/>
            <person name="Fujiyama A."/>
            <person name="Inagaki F."/>
            <person name="Takami H."/>
        </authorList>
    </citation>
    <scope>NUCLEOTIDE SEQUENCE</scope>
    <source>
        <strain evidence="10">Expedition CK06-06</strain>
    </source>
</reference>
<protein>
    <recommendedName>
        <fullName evidence="2">DNA-directed DNA polymerase</fullName>
        <ecNumber evidence="2">2.7.7.7</ecNumber>
    </recommendedName>
</protein>
<feature type="domain" description="DNA-directed DNA polymerase family B mitochondria/virus" evidence="9">
    <location>
        <begin position="168"/>
        <end position="403"/>
    </location>
</feature>
<accession>X1QHC2</accession>
<dbReference type="PANTHER" id="PTHR33568">
    <property type="entry name" value="DNA POLYMERASE"/>
    <property type="match status" value="1"/>
</dbReference>
<dbReference type="SUPFAM" id="SSF56672">
    <property type="entry name" value="DNA/RNA polymerases"/>
    <property type="match status" value="1"/>
</dbReference>
<gene>
    <name evidence="10" type="ORF">S12H4_00110</name>
</gene>
<evidence type="ECO:0000256" key="5">
    <source>
        <dbReference type="ARBA" id="ARBA00022705"/>
    </source>
</evidence>
<dbReference type="EC" id="2.7.7.7" evidence="2"/>
<evidence type="ECO:0000313" key="10">
    <source>
        <dbReference type="EMBL" id="GAI67618.1"/>
    </source>
</evidence>
<dbReference type="Pfam" id="PF03175">
    <property type="entry name" value="DNA_pol_B_2"/>
    <property type="match status" value="1"/>
</dbReference>
<evidence type="ECO:0000256" key="1">
    <source>
        <dbReference type="ARBA" id="ARBA00005755"/>
    </source>
</evidence>
<comment type="caution">
    <text evidence="10">The sequence shown here is derived from an EMBL/GenBank/DDBJ whole genome shotgun (WGS) entry which is preliminary data.</text>
</comment>
<dbReference type="AlphaFoldDB" id="X1QHC2"/>
<dbReference type="InterPro" id="IPR006172">
    <property type="entry name" value="DNA-dir_DNA_pol_B"/>
</dbReference>
<dbReference type="Gene3D" id="3.90.1600.10">
    <property type="entry name" value="Palm domain of DNA polymerase"/>
    <property type="match status" value="2"/>
</dbReference>
<organism evidence="10">
    <name type="scientific">marine sediment metagenome</name>
    <dbReference type="NCBI Taxonomy" id="412755"/>
    <lineage>
        <taxon>unclassified sequences</taxon>
        <taxon>metagenomes</taxon>
        <taxon>ecological metagenomes</taxon>
    </lineage>
</organism>
<dbReference type="EMBL" id="BARW01000007">
    <property type="protein sequence ID" value="GAI67618.1"/>
    <property type="molecule type" value="Genomic_DNA"/>
</dbReference>
<keyword evidence="6" id="KW-0239">DNA-directed DNA polymerase</keyword>
<dbReference type="InterPro" id="IPR012337">
    <property type="entry name" value="RNaseH-like_sf"/>
</dbReference>
<dbReference type="GO" id="GO:0003677">
    <property type="term" value="F:DNA binding"/>
    <property type="evidence" value="ECO:0007669"/>
    <property type="project" value="UniProtKB-KW"/>
</dbReference>
<dbReference type="InterPro" id="IPR043502">
    <property type="entry name" value="DNA/RNA_pol_sf"/>
</dbReference>
<keyword evidence="5" id="KW-0235">DNA replication</keyword>
<dbReference type="InterPro" id="IPR004868">
    <property type="entry name" value="DNA-dir_DNA_pol_B_mt/vir"/>
</dbReference>
<keyword evidence="3" id="KW-0808">Transferase</keyword>
<dbReference type="InterPro" id="IPR023211">
    <property type="entry name" value="DNA_pol_palm_dom_sf"/>
</dbReference>
<evidence type="ECO:0000256" key="7">
    <source>
        <dbReference type="ARBA" id="ARBA00023125"/>
    </source>
</evidence>
<keyword evidence="7" id="KW-0238">DNA-binding</keyword>